<evidence type="ECO:0000313" key="13">
    <source>
        <dbReference type="Proteomes" id="UP000216021"/>
    </source>
</evidence>
<evidence type="ECO:0000259" key="11">
    <source>
        <dbReference type="Pfam" id="PF02753"/>
    </source>
</evidence>
<dbReference type="InterPro" id="IPR013783">
    <property type="entry name" value="Ig-like_fold"/>
</dbReference>
<dbReference type="Gene3D" id="2.60.40.10">
    <property type="entry name" value="Immunoglobulins"/>
    <property type="match status" value="2"/>
</dbReference>
<feature type="domain" description="Pili assembly chaperone C-terminal" evidence="11">
    <location>
        <begin position="171"/>
        <end position="232"/>
    </location>
</feature>
<feature type="domain" description="Pili assembly chaperone N-terminal" evidence="10">
    <location>
        <begin position="23"/>
        <end position="143"/>
    </location>
</feature>
<feature type="chain" id="PRO_5013340558" description="Molecular chaperone" evidence="9">
    <location>
        <begin position="26"/>
        <end position="244"/>
    </location>
</feature>
<keyword evidence="5" id="KW-0574">Periplasm</keyword>
<dbReference type="PANTHER" id="PTHR30251">
    <property type="entry name" value="PILUS ASSEMBLY CHAPERONE"/>
    <property type="match status" value="1"/>
</dbReference>
<dbReference type="EMBL" id="MOXD01000007">
    <property type="protein sequence ID" value="OMQ21776.1"/>
    <property type="molecule type" value="Genomic_DNA"/>
</dbReference>
<dbReference type="SUPFAM" id="SSF49354">
    <property type="entry name" value="PapD-like"/>
    <property type="match status" value="1"/>
</dbReference>
<gene>
    <name evidence="12" type="ORF">BMI79_13775</name>
</gene>
<dbReference type="GO" id="GO:0030288">
    <property type="term" value="C:outer membrane-bounded periplasmic space"/>
    <property type="evidence" value="ECO:0007669"/>
    <property type="project" value="InterPro"/>
</dbReference>
<sequence length="244" mass="27270">MVRQFLTIFMMFIVVLKLQASTQLASTRIVFPADEREVTVQLYNPATNATLVQSWIDSGDRDVVPPKEDIPFLILPPLVRINPEQGAALKIIFTGQGKLPQDKETLFWLNVMDIPPLARGKSENHIQIAYRTRVKLFFRPAGLRGSAEQAIKSVVWKTMHNEIDDVLQGCNKSQFFVSINRISVIINNKNYTNELGGSIAPGECEEFSATAEGNTQSNNGAVAVEWINDYGMVYKQEGRLSNAP</sequence>
<evidence type="ECO:0000256" key="6">
    <source>
        <dbReference type="ARBA" id="ARBA00023186"/>
    </source>
</evidence>
<evidence type="ECO:0000256" key="2">
    <source>
        <dbReference type="ARBA" id="ARBA00007399"/>
    </source>
</evidence>
<dbReference type="PANTHER" id="PTHR30251:SF2">
    <property type="entry name" value="FIMBRIAL CHAPERONE YADV-RELATED"/>
    <property type="match status" value="1"/>
</dbReference>
<evidence type="ECO:0008006" key="14">
    <source>
        <dbReference type="Google" id="ProtNLM"/>
    </source>
</evidence>
<dbReference type="InterPro" id="IPR036316">
    <property type="entry name" value="Pili_assmbl_chap_C_dom_sf"/>
</dbReference>
<evidence type="ECO:0000256" key="4">
    <source>
        <dbReference type="ARBA" id="ARBA00022729"/>
    </source>
</evidence>
<protein>
    <recommendedName>
        <fullName evidence="14">Molecular chaperone</fullName>
    </recommendedName>
</protein>
<dbReference type="Pfam" id="PF00345">
    <property type="entry name" value="PapD_N"/>
    <property type="match status" value="1"/>
</dbReference>
<evidence type="ECO:0000259" key="10">
    <source>
        <dbReference type="Pfam" id="PF00345"/>
    </source>
</evidence>
<dbReference type="SUPFAM" id="SSF49584">
    <property type="entry name" value="Periplasmic chaperone C-domain"/>
    <property type="match status" value="1"/>
</dbReference>
<reference evidence="12 13" key="1">
    <citation type="submission" date="2016-11" db="EMBL/GenBank/DDBJ databases">
        <title>Rahnella oryzae sp. nov., isolated from rice root.</title>
        <authorList>
            <person name="Zhang X.-X."/>
            <person name="Zhang J."/>
        </authorList>
    </citation>
    <scope>NUCLEOTIDE SEQUENCE [LARGE SCALE GENOMIC DNA]</scope>
    <source>
        <strain evidence="12 13">J11-6</strain>
    </source>
</reference>
<dbReference type="InterPro" id="IPR008962">
    <property type="entry name" value="PapD-like_sf"/>
</dbReference>
<organism evidence="12 13">
    <name type="scientific">Serratia oryzae</name>
    <dbReference type="NCBI Taxonomy" id="2034155"/>
    <lineage>
        <taxon>Bacteria</taxon>
        <taxon>Pseudomonadati</taxon>
        <taxon>Pseudomonadota</taxon>
        <taxon>Gammaproteobacteria</taxon>
        <taxon>Enterobacterales</taxon>
        <taxon>Yersiniaceae</taxon>
        <taxon>Serratia</taxon>
    </lineage>
</organism>
<dbReference type="RefSeq" id="WP_076942785.1">
    <property type="nucleotide sequence ID" value="NZ_MOXD01000007.1"/>
</dbReference>
<comment type="caution">
    <text evidence="12">The sequence shown here is derived from an EMBL/GenBank/DDBJ whole genome shotgun (WGS) entry which is preliminary data.</text>
</comment>
<dbReference type="InterPro" id="IPR016147">
    <property type="entry name" value="Pili_assmbl_chaperone_N"/>
</dbReference>
<accession>A0A1S8CI41</accession>
<dbReference type="Pfam" id="PF02753">
    <property type="entry name" value="PapD_C"/>
    <property type="match status" value="1"/>
</dbReference>
<dbReference type="InterPro" id="IPR016148">
    <property type="entry name" value="Pili_assmbl_chaperone_C"/>
</dbReference>
<evidence type="ECO:0000313" key="12">
    <source>
        <dbReference type="EMBL" id="OMQ21776.1"/>
    </source>
</evidence>
<comment type="subcellular location">
    <subcellularLocation>
        <location evidence="1 8">Periplasm</location>
    </subcellularLocation>
</comment>
<dbReference type="PRINTS" id="PR00969">
    <property type="entry name" value="CHAPERONPILI"/>
</dbReference>
<evidence type="ECO:0000256" key="1">
    <source>
        <dbReference type="ARBA" id="ARBA00004418"/>
    </source>
</evidence>
<comment type="similarity">
    <text evidence="2 8">Belongs to the periplasmic pilus chaperone family.</text>
</comment>
<dbReference type="InterPro" id="IPR050643">
    <property type="entry name" value="Periplasmic_pilus_chap"/>
</dbReference>
<dbReference type="Proteomes" id="UP000216021">
    <property type="component" value="Unassembled WGS sequence"/>
</dbReference>
<evidence type="ECO:0000256" key="3">
    <source>
        <dbReference type="ARBA" id="ARBA00022558"/>
    </source>
</evidence>
<evidence type="ECO:0000256" key="5">
    <source>
        <dbReference type="ARBA" id="ARBA00022764"/>
    </source>
</evidence>
<keyword evidence="6 8" id="KW-0143">Chaperone</keyword>
<dbReference type="InterPro" id="IPR018046">
    <property type="entry name" value="Pili_assmbl_chaperone_CS"/>
</dbReference>
<dbReference type="OrthoDB" id="9131059at2"/>
<evidence type="ECO:0000256" key="8">
    <source>
        <dbReference type="RuleBase" id="RU003918"/>
    </source>
</evidence>
<keyword evidence="7" id="KW-0393">Immunoglobulin domain</keyword>
<keyword evidence="3" id="KW-1029">Fimbrium biogenesis</keyword>
<feature type="signal peptide" evidence="9">
    <location>
        <begin position="1"/>
        <end position="25"/>
    </location>
</feature>
<dbReference type="STRING" id="2034155.BMI79_13775"/>
<name>A0A1S8CI41_9GAMM</name>
<dbReference type="InterPro" id="IPR001829">
    <property type="entry name" value="Pili_assmbl_chaperone_bac"/>
</dbReference>
<dbReference type="AlphaFoldDB" id="A0A1S8CI41"/>
<proteinExistence type="inferred from homology"/>
<evidence type="ECO:0000256" key="7">
    <source>
        <dbReference type="ARBA" id="ARBA00023319"/>
    </source>
</evidence>
<evidence type="ECO:0000256" key="9">
    <source>
        <dbReference type="SAM" id="SignalP"/>
    </source>
</evidence>
<dbReference type="GO" id="GO:0071555">
    <property type="term" value="P:cell wall organization"/>
    <property type="evidence" value="ECO:0007669"/>
    <property type="project" value="InterPro"/>
</dbReference>
<keyword evidence="4 9" id="KW-0732">Signal</keyword>
<dbReference type="PROSITE" id="PS00635">
    <property type="entry name" value="PILI_CHAPERONE"/>
    <property type="match status" value="1"/>
</dbReference>
<keyword evidence="13" id="KW-1185">Reference proteome</keyword>